<dbReference type="AlphaFoldDB" id="A0A2Z5ZAT1"/>
<dbReference type="PANTHER" id="PTHR11205">
    <property type="entry name" value="RIBOSOMAL PROTEIN S7"/>
    <property type="match status" value="1"/>
</dbReference>
<dbReference type="SUPFAM" id="SSF47973">
    <property type="entry name" value="Ribosomal protein S7"/>
    <property type="match status" value="1"/>
</dbReference>
<keyword evidence="7" id="KW-0934">Plastid</keyword>
<evidence type="ECO:0000256" key="5">
    <source>
        <dbReference type="ARBA" id="ARBA00023274"/>
    </source>
</evidence>
<keyword evidence="5" id="KW-0687">Ribonucleoprotein</keyword>
<evidence type="ECO:0000256" key="3">
    <source>
        <dbReference type="ARBA" id="ARBA00022884"/>
    </source>
</evidence>
<dbReference type="InterPro" id="IPR005717">
    <property type="entry name" value="Ribosomal_uS7_bac/org-type"/>
</dbReference>
<gene>
    <name evidence="7" type="primary">rps7</name>
</gene>
<keyword evidence="2" id="KW-0699">rRNA-binding</keyword>
<evidence type="ECO:0000256" key="4">
    <source>
        <dbReference type="ARBA" id="ARBA00022980"/>
    </source>
</evidence>
<protein>
    <submittedName>
        <fullName evidence="7">Ribosomal protein S7</fullName>
    </submittedName>
</protein>
<evidence type="ECO:0000259" key="6">
    <source>
        <dbReference type="Pfam" id="PF00177"/>
    </source>
</evidence>
<dbReference type="GO" id="GO:0006412">
    <property type="term" value="P:translation"/>
    <property type="evidence" value="ECO:0007669"/>
    <property type="project" value="InterPro"/>
</dbReference>
<dbReference type="Gene3D" id="1.10.455.10">
    <property type="entry name" value="Ribosomal protein S7 domain"/>
    <property type="match status" value="1"/>
</dbReference>
<dbReference type="InterPro" id="IPR036823">
    <property type="entry name" value="Ribosomal_uS7_dom_sf"/>
</dbReference>
<sequence length="157" mass="18468">MSRKKKLKQQYIKPDSIYNNFLISLLISKILKSGKKSLANHIVYKMCSILKNQTEENPIDILKKAIIIVSPKIELKDKKIGKRIRKTPVEITSYRATYLALKWIIKFSKKRNEKTMGQRLANEILDILDNNSETIRERKRVHRIAKSNKSFVFHFKP</sequence>
<dbReference type="GO" id="GO:0019843">
    <property type="term" value="F:rRNA binding"/>
    <property type="evidence" value="ECO:0007669"/>
    <property type="project" value="UniProtKB-KW"/>
</dbReference>
<reference evidence="7" key="1">
    <citation type="submission" date="2018-02" db="EMBL/GenBank/DDBJ databases">
        <title>Evolution and diversity of non-photosynthetic diatom plastid genomes.</title>
        <authorList>
            <person name="Kamikawa R."/>
            <person name="Ishii K."/>
        </authorList>
    </citation>
    <scope>NUCLEOTIDE SEQUENCE</scope>
    <source>
        <strain evidence="7">PL3-2</strain>
    </source>
</reference>
<dbReference type="Pfam" id="PF00177">
    <property type="entry name" value="Ribosomal_S7"/>
    <property type="match status" value="1"/>
</dbReference>
<dbReference type="InterPro" id="IPR000235">
    <property type="entry name" value="Ribosomal_uS7"/>
</dbReference>
<keyword evidence="3" id="KW-0694">RNA-binding</keyword>
<geneLocation type="plastid" evidence="7"/>
<dbReference type="GO" id="GO:0003735">
    <property type="term" value="F:structural constituent of ribosome"/>
    <property type="evidence" value="ECO:0007669"/>
    <property type="project" value="InterPro"/>
</dbReference>
<evidence type="ECO:0000313" key="7">
    <source>
        <dbReference type="EMBL" id="BBC77454.1"/>
    </source>
</evidence>
<feature type="domain" description="Small ribosomal subunit protein uS7" evidence="6">
    <location>
        <begin position="3"/>
        <end position="149"/>
    </location>
</feature>
<dbReference type="EMBL" id="AP018504">
    <property type="protein sequence ID" value="BBC77454.1"/>
    <property type="molecule type" value="Genomic_DNA"/>
</dbReference>
<name>A0A2Z5ZAT1_9STRA</name>
<dbReference type="NCBIfam" id="TIGR01029">
    <property type="entry name" value="rpsG_bact"/>
    <property type="match status" value="1"/>
</dbReference>
<dbReference type="PIRSF" id="PIRSF002122">
    <property type="entry name" value="RPS7p_RPS7a_RPS5e_RPS7o"/>
    <property type="match status" value="1"/>
</dbReference>
<evidence type="ECO:0000256" key="2">
    <source>
        <dbReference type="ARBA" id="ARBA00022730"/>
    </source>
</evidence>
<evidence type="ECO:0000256" key="1">
    <source>
        <dbReference type="ARBA" id="ARBA00007151"/>
    </source>
</evidence>
<accession>A0A2Z5ZAT1</accession>
<organism evidence="7">
    <name type="scientific">Nitzschia sp. PL3-2</name>
    <dbReference type="NCBI Taxonomy" id="2083271"/>
    <lineage>
        <taxon>Eukaryota</taxon>
        <taxon>Sar</taxon>
        <taxon>Stramenopiles</taxon>
        <taxon>Ochrophyta</taxon>
        <taxon>Bacillariophyta</taxon>
        <taxon>Bacillariophyceae</taxon>
        <taxon>Bacillariophycidae</taxon>
        <taxon>Bacillariales</taxon>
        <taxon>Bacillariaceae</taxon>
        <taxon>Nitzschia</taxon>
    </lineage>
</organism>
<proteinExistence type="inferred from homology"/>
<keyword evidence="4 7" id="KW-0689">Ribosomal protein</keyword>
<dbReference type="GO" id="GO:0015935">
    <property type="term" value="C:small ribosomal subunit"/>
    <property type="evidence" value="ECO:0007669"/>
    <property type="project" value="InterPro"/>
</dbReference>
<dbReference type="InterPro" id="IPR023798">
    <property type="entry name" value="Ribosomal_uS7_dom"/>
</dbReference>
<comment type="similarity">
    <text evidence="1">Belongs to the universal ribosomal protein uS7 family.</text>
</comment>